<dbReference type="Gene3D" id="1.20.1250.20">
    <property type="entry name" value="MFS general substrate transporter like domains"/>
    <property type="match status" value="1"/>
</dbReference>
<feature type="transmembrane region" description="Helical" evidence="7">
    <location>
        <begin position="42"/>
        <end position="62"/>
    </location>
</feature>
<feature type="transmembrane region" description="Helical" evidence="7">
    <location>
        <begin position="159"/>
        <end position="181"/>
    </location>
</feature>
<dbReference type="GO" id="GO:0005886">
    <property type="term" value="C:plasma membrane"/>
    <property type="evidence" value="ECO:0007669"/>
    <property type="project" value="UniProtKB-SubCell"/>
</dbReference>
<feature type="transmembrane region" description="Helical" evidence="7">
    <location>
        <begin position="131"/>
        <end position="153"/>
    </location>
</feature>
<keyword evidence="2" id="KW-0813">Transport</keyword>
<feature type="transmembrane region" description="Helical" evidence="7">
    <location>
        <begin position="242"/>
        <end position="262"/>
    </location>
</feature>
<dbReference type="GO" id="GO:0022857">
    <property type="term" value="F:transmembrane transporter activity"/>
    <property type="evidence" value="ECO:0007669"/>
    <property type="project" value="InterPro"/>
</dbReference>
<evidence type="ECO:0000313" key="10">
    <source>
        <dbReference type="Proteomes" id="UP000051010"/>
    </source>
</evidence>
<evidence type="ECO:0000256" key="7">
    <source>
        <dbReference type="SAM" id="Phobius"/>
    </source>
</evidence>
<proteinExistence type="predicted"/>
<sequence>MTKFKLQAILFVLVAFMLGCNEFIVVGILSDLSKDFATPISTMGYLVTIFATVYAISTPFVTILTSRYSRYKTLLALMLVFLIGNTLSGVATSYWFMVISRVITAFTAGSIISLVMTFASTIAPRNKRASLVSWIFAGFSIASVFGVPIGVAISTSYNWRWAFFGISAITILTFILLVFLLPKKVPQTKSSIKNQLTLLLDSRIYIAIFLVLFTAATMYAYYTYIRPLLTTSMGFSDQALNWLLFIIGIMSIASNRLSGAIAEKPHSLRQIPKYYVADIVLLLLLPVGLMNQFSGMAIILLLTLIVTVLNSPIQLHFLNTAEDDYPQSLVLASSLSSIFFNFGISLGSATASVMVGVVGLDKISIGAAIYAAVALVLLFMLIRAINHHQKPTSPVPKIPTSGQAS</sequence>
<feature type="transmembrane region" description="Helical" evidence="7">
    <location>
        <begin position="9"/>
        <end position="30"/>
    </location>
</feature>
<gene>
    <name evidence="9" type="ORF">FD47_GL000269</name>
</gene>
<comment type="caution">
    <text evidence="9">The sequence shown here is derived from an EMBL/GenBank/DDBJ whole genome shotgun (WGS) entry which is preliminary data.</text>
</comment>
<dbReference type="InterPro" id="IPR011701">
    <property type="entry name" value="MFS"/>
</dbReference>
<dbReference type="Pfam" id="PF07690">
    <property type="entry name" value="MFS_1"/>
    <property type="match status" value="1"/>
</dbReference>
<evidence type="ECO:0000256" key="3">
    <source>
        <dbReference type="ARBA" id="ARBA00022475"/>
    </source>
</evidence>
<dbReference type="PATRIC" id="fig|1423786.4.peg.274"/>
<feature type="transmembrane region" description="Helical" evidence="7">
    <location>
        <begin position="363"/>
        <end position="382"/>
    </location>
</feature>
<evidence type="ECO:0000256" key="6">
    <source>
        <dbReference type="ARBA" id="ARBA00023136"/>
    </source>
</evidence>
<feature type="transmembrane region" description="Helical" evidence="7">
    <location>
        <begin position="102"/>
        <end position="119"/>
    </location>
</feature>
<dbReference type="PANTHER" id="PTHR43124">
    <property type="entry name" value="PURINE EFFLUX PUMP PBUE"/>
    <property type="match status" value="1"/>
</dbReference>
<dbReference type="InterPro" id="IPR036259">
    <property type="entry name" value="MFS_trans_sf"/>
</dbReference>
<accession>A0A0R1YYH4</accession>
<dbReference type="InterPro" id="IPR020846">
    <property type="entry name" value="MFS_dom"/>
</dbReference>
<feature type="transmembrane region" description="Helical" evidence="7">
    <location>
        <begin position="296"/>
        <end position="317"/>
    </location>
</feature>
<dbReference type="AlphaFoldDB" id="A0A0R1YYH4"/>
<dbReference type="CDD" id="cd17324">
    <property type="entry name" value="MFS_NepI_like"/>
    <property type="match status" value="1"/>
</dbReference>
<comment type="subcellular location">
    <subcellularLocation>
        <location evidence="1">Cell membrane</location>
        <topology evidence="1">Multi-pass membrane protein</topology>
    </subcellularLocation>
</comment>
<evidence type="ECO:0000256" key="5">
    <source>
        <dbReference type="ARBA" id="ARBA00022989"/>
    </source>
</evidence>
<evidence type="ECO:0000313" key="9">
    <source>
        <dbReference type="EMBL" id="KRM44630.1"/>
    </source>
</evidence>
<dbReference type="Proteomes" id="UP000051010">
    <property type="component" value="Unassembled WGS sequence"/>
</dbReference>
<name>A0A0R1YYH4_9LACO</name>
<evidence type="ECO:0000256" key="1">
    <source>
        <dbReference type="ARBA" id="ARBA00004651"/>
    </source>
</evidence>
<keyword evidence="6 7" id="KW-0472">Membrane</keyword>
<reference evidence="9 10" key="1">
    <citation type="journal article" date="2015" name="Genome Announc.">
        <title>Expanding the biotechnology potential of lactobacilli through comparative genomics of 213 strains and associated genera.</title>
        <authorList>
            <person name="Sun Z."/>
            <person name="Harris H.M."/>
            <person name="McCann A."/>
            <person name="Guo C."/>
            <person name="Argimon S."/>
            <person name="Zhang W."/>
            <person name="Yang X."/>
            <person name="Jeffery I.B."/>
            <person name="Cooney J.C."/>
            <person name="Kagawa T.F."/>
            <person name="Liu W."/>
            <person name="Song Y."/>
            <person name="Salvetti E."/>
            <person name="Wrobel A."/>
            <person name="Rasinkangas P."/>
            <person name="Parkhill J."/>
            <person name="Rea M.C."/>
            <person name="O'Sullivan O."/>
            <person name="Ritari J."/>
            <person name="Douillard F.P."/>
            <person name="Paul Ross R."/>
            <person name="Yang R."/>
            <person name="Briner A.E."/>
            <person name="Felis G.E."/>
            <person name="de Vos W.M."/>
            <person name="Barrangou R."/>
            <person name="Klaenhammer T.R."/>
            <person name="Caufield P.W."/>
            <person name="Cui Y."/>
            <person name="Zhang H."/>
            <person name="O'Toole P.W."/>
        </authorList>
    </citation>
    <scope>NUCLEOTIDE SEQUENCE [LARGE SCALE GENOMIC DNA]</scope>
    <source>
        <strain evidence="9 10">DSM 18390</strain>
    </source>
</reference>
<dbReference type="RefSeq" id="WP_056980088.1">
    <property type="nucleotide sequence ID" value="NZ_AZFZ01000011.1"/>
</dbReference>
<evidence type="ECO:0000256" key="4">
    <source>
        <dbReference type="ARBA" id="ARBA00022692"/>
    </source>
</evidence>
<feature type="transmembrane region" description="Helical" evidence="7">
    <location>
        <begin position="202"/>
        <end position="222"/>
    </location>
</feature>
<feature type="transmembrane region" description="Helical" evidence="7">
    <location>
        <begin position="74"/>
        <end position="96"/>
    </location>
</feature>
<evidence type="ECO:0000259" key="8">
    <source>
        <dbReference type="PROSITE" id="PS50850"/>
    </source>
</evidence>
<feature type="transmembrane region" description="Helical" evidence="7">
    <location>
        <begin position="329"/>
        <end position="357"/>
    </location>
</feature>
<organism evidence="9 10">
    <name type="scientific">Lentilactobacillus parafarraginis DSM 18390 = JCM 14109</name>
    <dbReference type="NCBI Taxonomy" id="1423786"/>
    <lineage>
        <taxon>Bacteria</taxon>
        <taxon>Bacillati</taxon>
        <taxon>Bacillota</taxon>
        <taxon>Bacilli</taxon>
        <taxon>Lactobacillales</taxon>
        <taxon>Lactobacillaceae</taxon>
        <taxon>Lentilactobacillus</taxon>
    </lineage>
</organism>
<keyword evidence="3" id="KW-1003">Cell membrane</keyword>
<feature type="transmembrane region" description="Helical" evidence="7">
    <location>
        <begin position="274"/>
        <end position="290"/>
    </location>
</feature>
<dbReference type="PANTHER" id="PTHR43124:SF3">
    <property type="entry name" value="CHLORAMPHENICOL EFFLUX PUMP RV0191"/>
    <property type="match status" value="1"/>
</dbReference>
<dbReference type="InterPro" id="IPR050189">
    <property type="entry name" value="MFS_Efflux_Transporters"/>
</dbReference>
<dbReference type="PROSITE" id="PS50850">
    <property type="entry name" value="MFS"/>
    <property type="match status" value="1"/>
</dbReference>
<dbReference type="SUPFAM" id="SSF103473">
    <property type="entry name" value="MFS general substrate transporter"/>
    <property type="match status" value="1"/>
</dbReference>
<keyword evidence="5 7" id="KW-1133">Transmembrane helix</keyword>
<dbReference type="PROSITE" id="PS51257">
    <property type="entry name" value="PROKAR_LIPOPROTEIN"/>
    <property type="match status" value="1"/>
</dbReference>
<feature type="domain" description="Major facilitator superfamily (MFS) profile" evidence="8">
    <location>
        <begin position="7"/>
        <end position="386"/>
    </location>
</feature>
<keyword evidence="4 7" id="KW-0812">Transmembrane</keyword>
<protein>
    <submittedName>
        <fullName evidence="9">Transporter, major facilitator family protein</fullName>
    </submittedName>
</protein>
<dbReference type="EMBL" id="AZFZ01000011">
    <property type="protein sequence ID" value="KRM44630.1"/>
    <property type="molecule type" value="Genomic_DNA"/>
</dbReference>
<evidence type="ECO:0000256" key="2">
    <source>
        <dbReference type="ARBA" id="ARBA00022448"/>
    </source>
</evidence>